<keyword evidence="4 6" id="KW-0067">ATP-binding</keyword>
<sequence length="311" mass="35204">MLENIVKVENLYHKYGKDWAVKDVSFEIKSRGILGLLGSNGAGKSTTMNILCGVLNQTEGQVWINDINVRQKPIEARRYIGFLPQKAPLHLDLTVDEYLFHCAHLRLMQPKEIKSAVERVKDYCDIGHHSQRLLRNLSGGYQQRVGIAQAIIHNPTLVVLDEPTNGLDPVQIAEVRKLIKEIGKDRAVILSTHILSEVQAICDEIKMMECGRLVFSGSLREFNDYQKPDTLLMTFETCPSLGELNAIPGVTKVSPVDERTIRLQYNKAISEILVKKSVEKGWRLKEIYIEKNSLDDIFAKLSQENLQTNPV</sequence>
<evidence type="ECO:0000313" key="6">
    <source>
        <dbReference type="EMBL" id="MDN5211967.1"/>
    </source>
</evidence>
<feature type="domain" description="ABC transporter" evidence="5">
    <location>
        <begin position="6"/>
        <end position="235"/>
    </location>
</feature>
<dbReference type="PROSITE" id="PS50893">
    <property type="entry name" value="ABC_TRANSPORTER_2"/>
    <property type="match status" value="1"/>
</dbReference>
<dbReference type="Gene3D" id="3.40.50.300">
    <property type="entry name" value="P-loop containing nucleotide triphosphate hydrolases"/>
    <property type="match status" value="1"/>
</dbReference>
<dbReference type="RefSeq" id="WP_346757294.1">
    <property type="nucleotide sequence ID" value="NZ_JAUJEB010000001.1"/>
</dbReference>
<dbReference type="Pfam" id="PF00005">
    <property type="entry name" value="ABC_tran"/>
    <property type="match status" value="1"/>
</dbReference>
<dbReference type="SMART" id="SM00382">
    <property type="entry name" value="AAA"/>
    <property type="match status" value="1"/>
</dbReference>
<gene>
    <name evidence="6" type="ORF">QQ020_07885</name>
</gene>
<reference evidence="6" key="1">
    <citation type="submission" date="2023-06" db="EMBL/GenBank/DDBJ databases">
        <title>Genomic of Agaribacillus aureum.</title>
        <authorList>
            <person name="Wang G."/>
        </authorList>
    </citation>
    <scope>NUCLEOTIDE SEQUENCE</scope>
    <source>
        <strain evidence="6">BMA12</strain>
    </source>
</reference>
<evidence type="ECO:0000259" key="5">
    <source>
        <dbReference type="PROSITE" id="PS50893"/>
    </source>
</evidence>
<keyword evidence="3" id="KW-0547">Nucleotide-binding</keyword>
<dbReference type="PANTHER" id="PTHR43335:SF4">
    <property type="entry name" value="ABC TRANSPORTER, ATP-BINDING PROTEIN"/>
    <property type="match status" value="1"/>
</dbReference>
<dbReference type="GO" id="GO:0005524">
    <property type="term" value="F:ATP binding"/>
    <property type="evidence" value="ECO:0007669"/>
    <property type="project" value="UniProtKB-KW"/>
</dbReference>
<dbReference type="Proteomes" id="UP001172083">
    <property type="component" value="Unassembled WGS sequence"/>
</dbReference>
<dbReference type="InterPro" id="IPR027417">
    <property type="entry name" value="P-loop_NTPase"/>
</dbReference>
<dbReference type="PANTHER" id="PTHR43335">
    <property type="entry name" value="ABC TRANSPORTER, ATP-BINDING PROTEIN"/>
    <property type="match status" value="1"/>
</dbReference>
<dbReference type="EMBL" id="JAUJEB010000001">
    <property type="protein sequence ID" value="MDN5211967.1"/>
    <property type="molecule type" value="Genomic_DNA"/>
</dbReference>
<dbReference type="SUPFAM" id="SSF52540">
    <property type="entry name" value="P-loop containing nucleoside triphosphate hydrolases"/>
    <property type="match status" value="1"/>
</dbReference>
<name>A0ABT8L4K5_9BACT</name>
<keyword evidence="7" id="KW-1185">Reference proteome</keyword>
<keyword evidence="2" id="KW-0813">Transport</keyword>
<evidence type="ECO:0000256" key="4">
    <source>
        <dbReference type="ARBA" id="ARBA00022840"/>
    </source>
</evidence>
<evidence type="ECO:0000313" key="7">
    <source>
        <dbReference type="Proteomes" id="UP001172083"/>
    </source>
</evidence>
<comment type="similarity">
    <text evidence="1">Belongs to the ABC transporter superfamily.</text>
</comment>
<dbReference type="InterPro" id="IPR003593">
    <property type="entry name" value="AAA+_ATPase"/>
</dbReference>
<evidence type="ECO:0000256" key="1">
    <source>
        <dbReference type="ARBA" id="ARBA00005417"/>
    </source>
</evidence>
<accession>A0ABT8L4K5</accession>
<evidence type="ECO:0000256" key="2">
    <source>
        <dbReference type="ARBA" id="ARBA00022448"/>
    </source>
</evidence>
<organism evidence="6 7">
    <name type="scientific">Agaribacillus aureus</name>
    <dbReference type="NCBI Taxonomy" id="3051825"/>
    <lineage>
        <taxon>Bacteria</taxon>
        <taxon>Pseudomonadati</taxon>
        <taxon>Bacteroidota</taxon>
        <taxon>Cytophagia</taxon>
        <taxon>Cytophagales</taxon>
        <taxon>Splendidivirgaceae</taxon>
        <taxon>Agaribacillus</taxon>
    </lineage>
</organism>
<comment type="caution">
    <text evidence="6">The sequence shown here is derived from an EMBL/GenBank/DDBJ whole genome shotgun (WGS) entry which is preliminary data.</text>
</comment>
<proteinExistence type="inferred from homology"/>
<protein>
    <submittedName>
        <fullName evidence="6">ABC transporter ATP-binding protein</fullName>
    </submittedName>
</protein>
<evidence type="ECO:0000256" key="3">
    <source>
        <dbReference type="ARBA" id="ARBA00022741"/>
    </source>
</evidence>
<dbReference type="InterPro" id="IPR003439">
    <property type="entry name" value="ABC_transporter-like_ATP-bd"/>
</dbReference>